<dbReference type="Proteomes" id="UP000199758">
    <property type="component" value="Unassembled WGS sequence"/>
</dbReference>
<evidence type="ECO:0000313" key="2">
    <source>
        <dbReference type="Proteomes" id="UP000199758"/>
    </source>
</evidence>
<dbReference type="AlphaFoldDB" id="A0A1M5KME5"/>
<sequence length="166" mass="18157">MPEPMTSPAPIVTAVAALPDGALSALLAPHGLELRYVPDGQPIPGSYWGESEAGLIGNVLFVRSDTPVHSALHEACHWLCMDADRRAVLHTDAGGDDTEEAAACYLQVILTSHLAGYDRSRLFADMDAWGYHFRLGSTRAWFEGDSDDAHDWLQRHRAHLLPQQSS</sequence>
<evidence type="ECO:0000313" key="1">
    <source>
        <dbReference type="EMBL" id="SHG53669.1"/>
    </source>
</evidence>
<proteinExistence type="predicted"/>
<dbReference type="EMBL" id="FQWZ01000001">
    <property type="protein sequence ID" value="SHG53669.1"/>
    <property type="molecule type" value="Genomic_DNA"/>
</dbReference>
<keyword evidence="2" id="KW-1185">Reference proteome</keyword>
<organism evidence="1 2">
    <name type="scientific">Hydrocarboniphaga daqingensis</name>
    <dbReference type="NCBI Taxonomy" id="490188"/>
    <lineage>
        <taxon>Bacteria</taxon>
        <taxon>Pseudomonadati</taxon>
        <taxon>Pseudomonadota</taxon>
        <taxon>Gammaproteobacteria</taxon>
        <taxon>Nevskiales</taxon>
        <taxon>Nevskiaceae</taxon>
        <taxon>Hydrocarboniphaga</taxon>
    </lineage>
</organism>
<dbReference type="STRING" id="490188.SAMN04488068_0638"/>
<reference evidence="1 2" key="1">
    <citation type="submission" date="2016-11" db="EMBL/GenBank/DDBJ databases">
        <authorList>
            <person name="Jaros S."/>
            <person name="Januszkiewicz K."/>
            <person name="Wedrychowicz H."/>
        </authorList>
    </citation>
    <scope>NUCLEOTIDE SEQUENCE [LARGE SCALE GENOMIC DNA]</scope>
    <source>
        <strain evidence="1 2">CGMCC 1.7049</strain>
    </source>
</reference>
<protein>
    <submittedName>
        <fullName evidence="1">Uncharacterized protein</fullName>
    </submittedName>
</protein>
<accession>A0A1M5KME5</accession>
<gene>
    <name evidence="1" type="ORF">SAMN04488068_0638</name>
</gene>
<name>A0A1M5KME5_9GAMM</name>